<sequence>MRMAVEVLPPPRRHALILAVAGRAAAAAPPVPVDALLHWLARGLEPAALSWRAGRCLIDAAVRHVTGLPDELRVLAEVAVRETGAVPPELLAVIRRSAMRFSSWAKALQPWLGTATDPLNVGESWAETANAEAADRPLLVHALAAKGAHPAAGWARRAAAVAGELGVSRCRTLMHRWFDLVPRPRTLRLRDDDRHDANEVLDPHNALALRGLLFLLTTVPPDPGDAAVVGRLAQHAAQKVAGHGPRSQVIAYAAVHTLERLGTVPALHELQRLRSGTNQPGFGGRLDVAIARRRAALRTSALIH</sequence>
<proteinExistence type="predicted"/>
<dbReference type="Proteomes" id="UP001595912">
    <property type="component" value="Unassembled WGS sequence"/>
</dbReference>
<dbReference type="EMBL" id="JBHSIU010000011">
    <property type="protein sequence ID" value="MFC4998069.1"/>
    <property type="molecule type" value="Genomic_DNA"/>
</dbReference>
<name>A0ABV9VPM6_9ACTN</name>
<accession>A0ABV9VPM6</accession>
<protein>
    <submittedName>
        <fullName evidence="1">Uncharacterized protein</fullName>
    </submittedName>
</protein>
<dbReference type="RefSeq" id="WP_380114325.1">
    <property type="nucleotide sequence ID" value="NZ_JBHSIU010000011.1"/>
</dbReference>
<evidence type="ECO:0000313" key="1">
    <source>
        <dbReference type="EMBL" id="MFC4998069.1"/>
    </source>
</evidence>
<comment type="caution">
    <text evidence="1">The sequence shown here is derived from an EMBL/GenBank/DDBJ whole genome shotgun (WGS) entry which is preliminary data.</text>
</comment>
<reference evidence="2" key="1">
    <citation type="journal article" date="2019" name="Int. J. Syst. Evol. Microbiol.">
        <title>The Global Catalogue of Microorganisms (GCM) 10K type strain sequencing project: providing services to taxonomists for standard genome sequencing and annotation.</title>
        <authorList>
            <consortium name="The Broad Institute Genomics Platform"/>
            <consortium name="The Broad Institute Genome Sequencing Center for Infectious Disease"/>
            <person name="Wu L."/>
            <person name="Ma J."/>
        </authorList>
    </citation>
    <scope>NUCLEOTIDE SEQUENCE [LARGE SCALE GENOMIC DNA]</scope>
    <source>
        <strain evidence="2">CGMCC 4.7152</strain>
    </source>
</reference>
<organism evidence="1 2">
    <name type="scientific">Dactylosporangium cerinum</name>
    <dbReference type="NCBI Taxonomy" id="1434730"/>
    <lineage>
        <taxon>Bacteria</taxon>
        <taxon>Bacillati</taxon>
        <taxon>Actinomycetota</taxon>
        <taxon>Actinomycetes</taxon>
        <taxon>Micromonosporales</taxon>
        <taxon>Micromonosporaceae</taxon>
        <taxon>Dactylosporangium</taxon>
    </lineage>
</organism>
<evidence type="ECO:0000313" key="2">
    <source>
        <dbReference type="Proteomes" id="UP001595912"/>
    </source>
</evidence>
<keyword evidence="2" id="KW-1185">Reference proteome</keyword>
<gene>
    <name evidence="1" type="ORF">ACFPIJ_09525</name>
</gene>